<gene>
    <name evidence="1" type="ORF">SAMN05878503_10893</name>
</gene>
<dbReference type="OrthoDB" id="8448143at2"/>
<reference evidence="2" key="1">
    <citation type="submission" date="2017-08" db="EMBL/GenBank/DDBJ databases">
        <authorList>
            <person name="Varghese N."/>
            <person name="Submissions S."/>
        </authorList>
    </citation>
    <scope>NUCLEOTIDE SEQUENCE [LARGE SCALE GENOMIC DNA]</scope>
    <source>
        <strain evidence="2">JA234</strain>
    </source>
</reference>
<evidence type="ECO:0000313" key="1">
    <source>
        <dbReference type="EMBL" id="SNX71140.1"/>
    </source>
</evidence>
<sequence>MDKTAILVRCRTVGPIERDLARVIRDDTGISPVLVVNEARADAEQDGFATLALTRDRLAGLGFAGLPDDWAWRCGDLCLYLARNALPKADRHLLIENDVLFLGQALRRLVDLARHPAAEAGAVRLGLHDEAPKYSRGLDRLGLDPRAGCLFPVVFATAALIDRMAGIRQQALALGLRRLNDEAVLAGAALRHPATALDLARALPRDFRPRTFATNPPLLREALLRTRPEGAHHPVLPLAQVLDRIADPSRGYGRHRLRRVLAAAAADERAQIAAALDRAESPAG</sequence>
<dbReference type="AlphaFoldDB" id="A0A285CU96"/>
<evidence type="ECO:0000313" key="2">
    <source>
        <dbReference type="Proteomes" id="UP000219467"/>
    </source>
</evidence>
<dbReference type="RefSeq" id="WP_097030676.1">
    <property type="nucleotide sequence ID" value="NZ_OAOQ01000008.1"/>
</dbReference>
<keyword evidence="2" id="KW-1185">Reference proteome</keyword>
<proteinExistence type="predicted"/>
<accession>A0A285CU96</accession>
<organism evidence="1 2">
    <name type="scientific">Cereibacter ovatus</name>
    <dbReference type="NCBI Taxonomy" id="439529"/>
    <lineage>
        <taxon>Bacteria</taxon>
        <taxon>Pseudomonadati</taxon>
        <taxon>Pseudomonadota</taxon>
        <taxon>Alphaproteobacteria</taxon>
        <taxon>Rhodobacterales</taxon>
        <taxon>Paracoccaceae</taxon>
        <taxon>Cereibacter</taxon>
    </lineage>
</organism>
<name>A0A285CU96_9RHOB</name>
<dbReference type="Proteomes" id="UP000219467">
    <property type="component" value="Unassembled WGS sequence"/>
</dbReference>
<dbReference type="EMBL" id="OAOQ01000008">
    <property type="protein sequence ID" value="SNX71140.1"/>
    <property type="molecule type" value="Genomic_DNA"/>
</dbReference>
<protein>
    <recommendedName>
        <fullName evidence="3">Glycosyl transferase family 25</fullName>
    </recommendedName>
</protein>
<evidence type="ECO:0008006" key="3">
    <source>
        <dbReference type="Google" id="ProtNLM"/>
    </source>
</evidence>